<dbReference type="AlphaFoldDB" id="A0AAV3R2C1"/>
<evidence type="ECO:0000313" key="2">
    <source>
        <dbReference type="EMBL" id="GAA0170010.1"/>
    </source>
</evidence>
<dbReference type="InterPro" id="IPR057670">
    <property type="entry name" value="SH3_retrovirus"/>
</dbReference>
<dbReference type="SUPFAM" id="SSF53098">
    <property type="entry name" value="Ribonuclease H-like"/>
    <property type="match status" value="1"/>
</dbReference>
<feature type="domain" description="Retroviral polymerase SH3-like" evidence="1">
    <location>
        <begin position="83"/>
        <end position="128"/>
    </location>
</feature>
<reference evidence="2 3" key="1">
    <citation type="submission" date="2024-01" db="EMBL/GenBank/DDBJ databases">
        <title>The complete chloroplast genome sequence of Lithospermum erythrorhizon: insights into the phylogenetic relationship among Boraginaceae species and the maternal lineages of purple gromwells.</title>
        <authorList>
            <person name="Okada T."/>
            <person name="Watanabe K."/>
        </authorList>
    </citation>
    <scope>NUCLEOTIDE SEQUENCE [LARGE SCALE GENOMIC DNA]</scope>
</reference>
<dbReference type="GO" id="GO:0003676">
    <property type="term" value="F:nucleic acid binding"/>
    <property type="evidence" value="ECO:0007669"/>
    <property type="project" value="InterPro"/>
</dbReference>
<proteinExistence type="predicted"/>
<dbReference type="PANTHER" id="PTHR42648:SF27">
    <property type="entry name" value="RNA-DIRECTED DNA POLYMERASE"/>
    <property type="match status" value="1"/>
</dbReference>
<dbReference type="Gene3D" id="3.30.420.10">
    <property type="entry name" value="Ribonuclease H-like superfamily/Ribonuclease H"/>
    <property type="match status" value="1"/>
</dbReference>
<name>A0AAV3R2C1_LITER</name>
<dbReference type="Proteomes" id="UP001454036">
    <property type="component" value="Unassembled WGS sequence"/>
</dbReference>
<evidence type="ECO:0000259" key="1">
    <source>
        <dbReference type="Pfam" id="PF25597"/>
    </source>
</evidence>
<dbReference type="InterPro" id="IPR039537">
    <property type="entry name" value="Retrotran_Ty1/copia-like"/>
</dbReference>
<dbReference type="InterPro" id="IPR036397">
    <property type="entry name" value="RNaseH_sf"/>
</dbReference>
<comment type="caution">
    <text evidence="2">The sequence shown here is derived from an EMBL/GenBank/DDBJ whole genome shotgun (WGS) entry which is preliminary data.</text>
</comment>
<keyword evidence="3" id="KW-1185">Reference proteome</keyword>
<gene>
    <name evidence="2" type="ORF">LIER_24370</name>
</gene>
<dbReference type="InterPro" id="IPR012337">
    <property type="entry name" value="RNaseH-like_sf"/>
</dbReference>
<dbReference type="Pfam" id="PF25597">
    <property type="entry name" value="SH3_retrovirus"/>
    <property type="match status" value="1"/>
</dbReference>
<evidence type="ECO:0000313" key="3">
    <source>
        <dbReference type="Proteomes" id="UP001454036"/>
    </source>
</evidence>
<organism evidence="2 3">
    <name type="scientific">Lithospermum erythrorhizon</name>
    <name type="common">Purple gromwell</name>
    <name type="synonym">Lithospermum officinale var. erythrorhizon</name>
    <dbReference type="NCBI Taxonomy" id="34254"/>
    <lineage>
        <taxon>Eukaryota</taxon>
        <taxon>Viridiplantae</taxon>
        <taxon>Streptophyta</taxon>
        <taxon>Embryophyta</taxon>
        <taxon>Tracheophyta</taxon>
        <taxon>Spermatophyta</taxon>
        <taxon>Magnoliopsida</taxon>
        <taxon>eudicotyledons</taxon>
        <taxon>Gunneridae</taxon>
        <taxon>Pentapetalae</taxon>
        <taxon>asterids</taxon>
        <taxon>lamiids</taxon>
        <taxon>Boraginales</taxon>
        <taxon>Boraginaceae</taxon>
        <taxon>Boraginoideae</taxon>
        <taxon>Lithospermeae</taxon>
        <taxon>Lithospermum</taxon>
    </lineage>
</organism>
<sequence length="129" mass="15161">MSHFSPVGLSQHNGMPEKSNMTLLDIVKSMMSQFDLPINFLKFALQIAGFTLNKYPTKSTEKSPQKLWFEKAPTLVFLRIWRCEAYVKKLTRDKLGTKFDISYFIGYPKETVGYYFYLKHDNKIFIDRT</sequence>
<dbReference type="EMBL" id="BAABME010007062">
    <property type="protein sequence ID" value="GAA0170010.1"/>
    <property type="molecule type" value="Genomic_DNA"/>
</dbReference>
<protein>
    <recommendedName>
        <fullName evidence="1">Retroviral polymerase SH3-like domain-containing protein</fullName>
    </recommendedName>
</protein>
<dbReference type="PANTHER" id="PTHR42648">
    <property type="entry name" value="TRANSPOSASE, PUTATIVE-RELATED"/>
    <property type="match status" value="1"/>
</dbReference>
<accession>A0AAV3R2C1</accession>